<sequence length="72" mass="8337">MDILLFKTNVDKRDLPVLQMAMNSVAGVKKWTIDLDDCDKVLRITCRHVSEIYIEVLLKSEGFECTPMTYEI</sequence>
<evidence type="ECO:0000313" key="1">
    <source>
        <dbReference type="EMBL" id="MFD1000976.1"/>
    </source>
</evidence>
<comment type="caution">
    <text evidence="1">The sequence shown here is derived from an EMBL/GenBank/DDBJ whole genome shotgun (WGS) entry which is preliminary data.</text>
</comment>
<reference evidence="2" key="1">
    <citation type="journal article" date="2019" name="Int. J. Syst. Evol. Microbiol.">
        <title>The Global Catalogue of Microorganisms (GCM) 10K type strain sequencing project: providing services to taxonomists for standard genome sequencing and annotation.</title>
        <authorList>
            <consortium name="The Broad Institute Genomics Platform"/>
            <consortium name="The Broad Institute Genome Sequencing Center for Infectious Disease"/>
            <person name="Wu L."/>
            <person name="Ma J."/>
        </authorList>
    </citation>
    <scope>NUCLEOTIDE SEQUENCE [LARGE SCALE GENOMIC DNA]</scope>
    <source>
        <strain evidence="2">CCUG 58938</strain>
    </source>
</reference>
<name>A0ABW3K6C6_9BACT</name>
<proteinExistence type="predicted"/>
<gene>
    <name evidence="1" type="ORF">ACFQ21_16740</name>
</gene>
<dbReference type="RefSeq" id="WP_377580429.1">
    <property type="nucleotide sequence ID" value="NZ_JBHTKA010000007.1"/>
</dbReference>
<keyword evidence="2" id="KW-1185">Reference proteome</keyword>
<dbReference type="Proteomes" id="UP001597112">
    <property type="component" value="Unassembled WGS sequence"/>
</dbReference>
<dbReference type="EMBL" id="JBHTKA010000007">
    <property type="protein sequence ID" value="MFD1000976.1"/>
    <property type="molecule type" value="Genomic_DNA"/>
</dbReference>
<protein>
    <submittedName>
        <fullName evidence="1">Uncharacterized protein</fullName>
    </submittedName>
</protein>
<accession>A0ABW3K6C6</accession>
<evidence type="ECO:0000313" key="2">
    <source>
        <dbReference type="Proteomes" id="UP001597112"/>
    </source>
</evidence>
<organism evidence="1 2">
    <name type="scientific">Ohtaekwangia kribbensis</name>
    <dbReference type="NCBI Taxonomy" id="688913"/>
    <lineage>
        <taxon>Bacteria</taxon>
        <taxon>Pseudomonadati</taxon>
        <taxon>Bacteroidota</taxon>
        <taxon>Cytophagia</taxon>
        <taxon>Cytophagales</taxon>
        <taxon>Fulvivirgaceae</taxon>
        <taxon>Ohtaekwangia</taxon>
    </lineage>
</organism>